<dbReference type="Pfam" id="PF13590">
    <property type="entry name" value="DUF4136"/>
    <property type="match status" value="1"/>
</dbReference>
<reference evidence="3 4" key="1">
    <citation type="submission" date="2020-06" db="EMBL/GenBank/DDBJ databases">
        <title>Schlegella sp. ID0723 isolated from air conditioner.</title>
        <authorList>
            <person name="Kim D.Y."/>
            <person name="Kim D.-U."/>
        </authorList>
    </citation>
    <scope>NUCLEOTIDE SEQUENCE [LARGE SCALE GENOMIC DNA]</scope>
    <source>
        <strain evidence="3 4">ID0723</strain>
    </source>
</reference>
<dbReference type="Proteomes" id="UP000529637">
    <property type="component" value="Unassembled WGS sequence"/>
</dbReference>
<keyword evidence="1" id="KW-0732">Signal</keyword>
<proteinExistence type="predicted"/>
<dbReference type="EMBL" id="JABWMJ010000005">
    <property type="protein sequence ID" value="NUZ06460.1"/>
    <property type="molecule type" value="Genomic_DNA"/>
</dbReference>
<comment type="caution">
    <text evidence="3">The sequence shown here is derived from an EMBL/GenBank/DDBJ whole genome shotgun (WGS) entry which is preliminary data.</text>
</comment>
<gene>
    <name evidence="3" type="ORF">HQN59_11880</name>
</gene>
<evidence type="ECO:0000313" key="3">
    <source>
        <dbReference type="EMBL" id="NUZ06460.1"/>
    </source>
</evidence>
<dbReference type="RefSeq" id="WP_176069315.1">
    <property type="nucleotide sequence ID" value="NZ_JABWMJ010000005.1"/>
</dbReference>
<feature type="signal peptide" evidence="1">
    <location>
        <begin position="1"/>
        <end position="30"/>
    </location>
</feature>
<feature type="domain" description="DUF4136" evidence="2">
    <location>
        <begin position="38"/>
        <end position="191"/>
    </location>
</feature>
<dbReference type="AlphaFoldDB" id="A0A7Y6NNJ0"/>
<accession>A0A7Y6NNJ0</accession>
<feature type="chain" id="PRO_5030788717" evidence="1">
    <location>
        <begin position="31"/>
        <end position="206"/>
    </location>
</feature>
<name>A0A7Y6NNJ0_9BURK</name>
<sequence length="206" mass="22036">MTSLSGTRARSVRFVAAGAALALLAGCASLATLNAEVSSYGEWPVGRATPTYAFERLPSQQSDPTAQERLEAAARPALERAGFTSAADPARADVRVQIGARITAVERSPFDDPFWVGRFGRPWAFRHRPLGWGPGWYGSSPPRYEREVALLMRDGTSSTPLYEARATNDGFGGALERILPALFAAALADFPKAVPDPHVVSVPLAP</sequence>
<protein>
    <submittedName>
        <fullName evidence="3">DUF4136 domain-containing protein</fullName>
    </submittedName>
</protein>
<evidence type="ECO:0000313" key="4">
    <source>
        <dbReference type="Proteomes" id="UP000529637"/>
    </source>
</evidence>
<keyword evidence="4" id="KW-1185">Reference proteome</keyword>
<dbReference type="InterPro" id="IPR025411">
    <property type="entry name" value="DUF4136"/>
</dbReference>
<evidence type="ECO:0000259" key="2">
    <source>
        <dbReference type="Pfam" id="PF13590"/>
    </source>
</evidence>
<evidence type="ECO:0000256" key="1">
    <source>
        <dbReference type="SAM" id="SignalP"/>
    </source>
</evidence>
<organism evidence="3 4">
    <name type="scientific">Piscinibacter koreensis</name>
    <dbReference type="NCBI Taxonomy" id="2742824"/>
    <lineage>
        <taxon>Bacteria</taxon>
        <taxon>Pseudomonadati</taxon>
        <taxon>Pseudomonadota</taxon>
        <taxon>Betaproteobacteria</taxon>
        <taxon>Burkholderiales</taxon>
        <taxon>Sphaerotilaceae</taxon>
        <taxon>Piscinibacter</taxon>
    </lineage>
</organism>